<reference evidence="25" key="1">
    <citation type="submission" date="2021-12" db="EMBL/GenBank/DDBJ databases">
        <authorList>
            <person name="King R."/>
        </authorList>
    </citation>
    <scope>NUCLEOTIDE SEQUENCE</scope>
</reference>
<keyword evidence="26" id="KW-1185">Reference proteome</keyword>
<keyword evidence="14" id="KW-0472">Membrane</keyword>
<dbReference type="GO" id="GO:0046872">
    <property type="term" value="F:metal ion binding"/>
    <property type="evidence" value="ECO:0007669"/>
    <property type="project" value="UniProtKB-KW"/>
</dbReference>
<evidence type="ECO:0000256" key="17">
    <source>
        <dbReference type="ARBA" id="ARBA00023211"/>
    </source>
</evidence>
<keyword evidence="7" id="KW-0328">Glycosyltransferase</keyword>
<name>A0A9N8KW89_CHRIL</name>
<evidence type="ECO:0000256" key="15">
    <source>
        <dbReference type="ARBA" id="ARBA00023157"/>
    </source>
</evidence>
<evidence type="ECO:0000256" key="13">
    <source>
        <dbReference type="ARBA" id="ARBA00023034"/>
    </source>
</evidence>
<dbReference type="InterPro" id="IPR029044">
    <property type="entry name" value="Nucleotide-diphossugar_trans"/>
</dbReference>
<dbReference type="PANTHER" id="PTHR12871:SF0">
    <property type="entry name" value="ALPHA-1,6-MANNOSYL-GLYCOPROTEIN 2-BETA-N-ACETYLGLUCOSAMINYLTRANSFERASE"/>
    <property type="match status" value="1"/>
</dbReference>
<evidence type="ECO:0000256" key="20">
    <source>
        <dbReference type="ARBA" id="ARBA00032552"/>
    </source>
</evidence>
<evidence type="ECO:0000256" key="3">
    <source>
        <dbReference type="ARBA" id="ARBA00004922"/>
    </source>
</evidence>
<dbReference type="InterPro" id="IPR007754">
    <property type="entry name" value="GlcNAc_II"/>
</dbReference>
<dbReference type="GO" id="GO:0000139">
    <property type="term" value="C:Golgi membrane"/>
    <property type="evidence" value="ECO:0007669"/>
    <property type="project" value="UniProtKB-SubCell"/>
</dbReference>
<dbReference type="GO" id="GO:0006487">
    <property type="term" value="P:protein N-linked glycosylation"/>
    <property type="evidence" value="ECO:0007669"/>
    <property type="project" value="TreeGrafter"/>
</dbReference>
<evidence type="ECO:0000256" key="11">
    <source>
        <dbReference type="ARBA" id="ARBA00022968"/>
    </source>
</evidence>
<evidence type="ECO:0000313" key="26">
    <source>
        <dbReference type="Proteomes" id="UP001154114"/>
    </source>
</evidence>
<accession>A0A9N8KW89</accession>
<evidence type="ECO:0000256" key="23">
    <source>
        <dbReference type="PIRSR" id="PIRSR607754-2"/>
    </source>
</evidence>
<evidence type="ECO:0000256" key="19">
    <source>
        <dbReference type="ARBA" id="ARBA00031203"/>
    </source>
</evidence>
<evidence type="ECO:0000256" key="7">
    <source>
        <dbReference type="ARBA" id="ARBA00022676"/>
    </source>
</evidence>
<organism evidence="25 26">
    <name type="scientific">Chrysodeixis includens</name>
    <name type="common">Soybean looper</name>
    <name type="synonym">Pseudoplusia includens</name>
    <dbReference type="NCBI Taxonomy" id="689277"/>
    <lineage>
        <taxon>Eukaryota</taxon>
        <taxon>Metazoa</taxon>
        <taxon>Ecdysozoa</taxon>
        <taxon>Arthropoda</taxon>
        <taxon>Hexapoda</taxon>
        <taxon>Insecta</taxon>
        <taxon>Pterygota</taxon>
        <taxon>Neoptera</taxon>
        <taxon>Endopterygota</taxon>
        <taxon>Lepidoptera</taxon>
        <taxon>Glossata</taxon>
        <taxon>Ditrysia</taxon>
        <taxon>Noctuoidea</taxon>
        <taxon>Noctuidae</taxon>
        <taxon>Plusiinae</taxon>
        <taxon>Chrysodeixis</taxon>
    </lineage>
</organism>
<dbReference type="OrthoDB" id="6019616at2759"/>
<evidence type="ECO:0000256" key="18">
    <source>
        <dbReference type="ARBA" id="ARBA00029663"/>
    </source>
</evidence>
<evidence type="ECO:0000256" key="9">
    <source>
        <dbReference type="ARBA" id="ARBA00022692"/>
    </source>
</evidence>
<feature type="binding site" evidence="23">
    <location>
        <position position="241"/>
    </location>
    <ligand>
        <name>Mn(2+)</name>
        <dbReference type="ChEBI" id="CHEBI:29035"/>
    </ligand>
</feature>
<evidence type="ECO:0000256" key="14">
    <source>
        <dbReference type="ARBA" id="ARBA00023136"/>
    </source>
</evidence>
<evidence type="ECO:0000256" key="21">
    <source>
        <dbReference type="ARBA" id="ARBA00032915"/>
    </source>
</evidence>
<evidence type="ECO:0000256" key="24">
    <source>
        <dbReference type="PIRSR" id="PIRSR607754-3"/>
    </source>
</evidence>
<keyword evidence="8" id="KW-0808">Transferase</keyword>
<keyword evidence="15 24" id="KW-1015">Disulfide bond</keyword>
<protein>
    <recommendedName>
        <fullName evidence="6">Alpha-1,6-mannosyl-glycoprotein 2-beta-N-acetylglucosaminyltransferase</fullName>
        <ecNumber evidence="5">2.4.1.143</ecNumber>
    </recommendedName>
    <alternativeName>
        <fullName evidence="21">Beta-1,2-N-acetylglucosaminyltransferase II</fullName>
    </alternativeName>
    <alternativeName>
        <fullName evidence="20">GlcNAc-T II</fullName>
    </alternativeName>
    <alternativeName>
        <fullName evidence="19">Mannoside acetylglucosaminyltransferase 2</fullName>
    </alternativeName>
    <alternativeName>
        <fullName evidence="18">N-glycosyl-oligosaccharide-glycoprotein N-acetylglucosaminyltransferase II</fullName>
    </alternativeName>
</protein>
<evidence type="ECO:0000313" key="25">
    <source>
        <dbReference type="EMBL" id="CAD0199106.1"/>
    </source>
</evidence>
<comment type="subcellular location">
    <subcellularLocation>
        <location evidence="2">Golgi apparatus membrane</location>
        <topology evidence="2">Single-pass type II membrane protein</topology>
    </subcellularLocation>
</comment>
<comment type="catalytic activity">
    <reaction evidence="22">
        <text>an N(4)-{beta-D-GlcNAc-(1-&gt;2)-alpha-D-Man-(1-&gt;3)-[alpha-D-Man-(1-&gt;6)]-beta-D-Man-(1-&gt;4)-beta-D-GlcNAc-(1-&gt;4)-beta-D-GlcNAc}-L-asparaginyl-[protein] + UDP-N-acetyl-alpha-D-glucosamine = N(4)-{beta-D-GlcNAc-(1-&gt;2)-alpha-D-Man-(1-&gt;3)-[beta-D-GlcNAc-(1-&gt;2)-alpha-D-Man-(1-&gt;6)]-beta-D-Man-(1-&gt;4)-beta-D-GlcNAc-(1-&gt;4)-beta-D-GlcNAc}-L-asparaginyl-[protein] + UDP + H(+)</text>
        <dbReference type="Rhea" id="RHEA:12941"/>
        <dbReference type="Rhea" id="RHEA-COMP:13526"/>
        <dbReference type="Rhea" id="RHEA-COMP:14369"/>
        <dbReference type="ChEBI" id="CHEBI:15378"/>
        <dbReference type="ChEBI" id="CHEBI:57705"/>
        <dbReference type="ChEBI" id="CHEBI:58223"/>
        <dbReference type="ChEBI" id="CHEBI:60615"/>
        <dbReference type="ChEBI" id="CHEBI:60651"/>
        <dbReference type="EC" id="2.4.1.143"/>
    </reaction>
</comment>
<comment type="pathway">
    <text evidence="3">Protein modification; protein glycosylation.</text>
</comment>
<feature type="disulfide bond" evidence="24">
    <location>
        <begin position="314"/>
        <end position="412"/>
    </location>
</feature>
<dbReference type="AlphaFoldDB" id="A0A9N8KW89"/>
<evidence type="ECO:0000256" key="16">
    <source>
        <dbReference type="ARBA" id="ARBA00023180"/>
    </source>
</evidence>
<keyword evidence="13" id="KW-0333">Golgi apparatus</keyword>
<keyword evidence="17 23" id="KW-0464">Manganese</keyword>
<dbReference type="GO" id="GO:0009312">
    <property type="term" value="P:oligosaccharide biosynthetic process"/>
    <property type="evidence" value="ECO:0007669"/>
    <property type="project" value="InterPro"/>
</dbReference>
<evidence type="ECO:0000256" key="6">
    <source>
        <dbReference type="ARBA" id="ARBA00014817"/>
    </source>
</evidence>
<evidence type="ECO:0000256" key="10">
    <source>
        <dbReference type="ARBA" id="ARBA00022723"/>
    </source>
</evidence>
<dbReference type="GO" id="GO:0008455">
    <property type="term" value="F:alpha-1,6-mannosylglycoprotein 2-beta-N-acetylglucosaminyltransferase activity"/>
    <property type="evidence" value="ECO:0007669"/>
    <property type="project" value="UniProtKB-EC"/>
</dbReference>
<evidence type="ECO:0000256" key="1">
    <source>
        <dbReference type="ARBA" id="ARBA00001936"/>
    </source>
</evidence>
<evidence type="ECO:0000256" key="8">
    <source>
        <dbReference type="ARBA" id="ARBA00022679"/>
    </source>
</evidence>
<proteinExistence type="inferred from homology"/>
<dbReference type="GO" id="GO:0005795">
    <property type="term" value="C:Golgi stack"/>
    <property type="evidence" value="ECO:0007669"/>
    <property type="project" value="InterPro"/>
</dbReference>
<keyword evidence="12" id="KW-1133">Transmembrane helix</keyword>
<dbReference type="Gene3D" id="3.90.550.10">
    <property type="entry name" value="Spore Coat Polysaccharide Biosynthesis Protein SpsA, Chain A"/>
    <property type="match status" value="1"/>
</dbReference>
<evidence type="ECO:0000256" key="4">
    <source>
        <dbReference type="ARBA" id="ARBA00011011"/>
    </source>
</evidence>
<comment type="similarity">
    <text evidence="4">Belongs to the glycosyltransferase 16 (GT16) protein family.</text>
</comment>
<dbReference type="EC" id="2.4.1.143" evidence="5"/>
<dbReference type="EMBL" id="LR824013">
    <property type="protein sequence ID" value="CAD0199106.1"/>
    <property type="molecule type" value="Genomic_DNA"/>
</dbReference>
<dbReference type="PANTHER" id="PTHR12871">
    <property type="entry name" value="BETA-1,2-N-ACETYLGLUCOSAMINYLTRANSFERASE II"/>
    <property type="match status" value="1"/>
</dbReference>
<comment type="cofactor">
    <cofactor evidence="1 23">
        <name>Mn(2+)</name>
        <dbReference type="ChEBI" id="CHEBI:29035"/>
    </cofactor>
</comment>
<keyword evidence="11" id="KW-0735">Signal-anchor</keyword>
<evidence type="ECO:0000256" key="2">
    <source>
        <dbReference type="ARBA" id="ARBA00004323"/>
    </source>
</evidence>
<evidence type="ECO:0000256" key="12">
    <source>
        <dbReference type="ARBA" id="ARBA00022989"/>
    </source>
</evidence>
<dbReference type="Proteomes" id="UP001154114">
    <property type="component" value="Chromosome 10"/>
</dbReference>
<keyword evidence="16" id="KW-0325">Glycoprotein</keyword>
<gene>
    <name evidence="25" type="ORF">CINC_LOCUS802</name>
</gene>
<evidence type="ECO:0000256" key="5">
    <source>
        <dbReference type="ARBA" id="ARBA00012613"/>
    </source>
</evidence>
<sequence>MYRLTRPPQFIKVSAHFRLVVCERNSIAEQVRNYMTYSELLLHHIHSWSLQTEFVPKHVRRYLKFNEKFKFPPKKLSSSDLNSLTSRVEVLNYERQVQHVQRYGLVRADVTMLVVQVSRDAERLQYLIVSLSQVHYIQSVLLVFSHSYYDEKINKLVQSITFARVLQIFYPYSLQLYPNKFPGVDVEDCASAAGATDKYCSNRDARRVEHKHHWWWKACFIFNNLDWSDSYTGTVLFLEEDNYVLPDLLYMLRYTSRAQTYIPGIYIMAFGRPFAKNLDYDLLTVDSWHPPFDIGIAFNKSVWQRISTVSSYYCMYDDVSWSYSMLNLFSRFREGQAGMVATQAPRVLSTSMFPSGRIAVQKIYGWIKEARMFPANVKAVALYSSTGRVGNSPKLPPQGNGGWSDMRDHLLCLDPLMSTTTGAMNELTATTIVPTTTTEAQFLTMAEHSINISDVEIRQLL</sequence>
<dbReference type="Pfam" id="PF05060">
    <property type="entry name" value="MGAT2"/>
    <property type="match status" value="1"/>
</dbReference>
<keyword evidence="9" id="KW-0812">Transmembrane</keyword>
<keyword evidence="10 23" id="KW-0479">Metal-binding</keyword>
<evidence type="ECO:0000256" key="22">
    <source>
        <dbReference type="ARBA" id="ARBA00093257"/>
    </source>
</evidence>